<evidence type="ECO:0000256" key="1">
    <source>
        <dbReference type="SAM" id="MobiDB-lite"/>
    </source>
</evidence>
<feature type="region of interest" description="Disordered" evidence="1">
    <location>
        <begin position="1"/>
        <end position="31"/>
    </location>
</feature>
<dbReference type="Proteomes" id="UP000077154">
    <property type="component" value="Unassembled WGS sequence"/>
</dbReference>
<dbReference type="OrthoDB" id="3440341at2759"/>
<feature type="compositionally biased region" description="Basic residues" evidence="1">
    <location>
        <begin position="48"/>
        <end position="63"/>
    </location>
</feature>
<evidence type="ECO:0000313" key="2">
    <source>
        <dbReference type="EMBL" id="OAF59831.1"/>
    </source>
</evidence>
<protein>
    <submittedName>
        <fullName evidence="2">Uncharacterized protein</fullName>
    </submittedName>
</protein>
<dbReference type="eggNOG" id="ENOG502TEF3">
    <property type="taxonomic scope" value="Eukaryota"/>
</dbReference>
<sequence length="241" mass="27059">MPQTRPIHRAPHTSTPAPAHSSRSKKHKTISTASILKRKPMAALYTHRRRHRHRASHHRHREKSGHPLMRDYQDDVAKCRDSAESNAAVALSDAHAKLVAKVDKIKSSNTTTLSTLQTQSEALLAPLEETEVDTATTGNAEVGKQIEMFRAQLAAGEKELKHLWELWDEAQGEIEKLGREGAGDMLKGWEEEVRERIGEMEEEAGEAGREAVKAMGEAEKEIDKKLREDHEKLVATMFRGE</sequence>
<organism evidence="2">
    <name type="scientific">Pseudogymnoascus destructans</name>
    <dbReference type="NCBI Taxonomy" id="655981"/>
    <lineage>
        <taxon>Eukaryota</taxon>
        <taxon>Fungi</taxon>
        <taxon>Dikarya</taxon>
        <taxon>Ascomycota</taxon>
        <taxon>Pezizomycotina</taxon>
        <taxon>Leotiomycetes</taxon>
        <taxon>Thelebolales</taxon>
        <taxon>Thelebolaceae</taxon>
        <taxon>Pseudogymnoascus</taxon>
    </lineage>
</organism>
<name>A0A177AF00_9PEZI</name>
<dbReference type="RefSeq" id="XP_024325114.1">
    <property type="nucleotide sequence ID" value="XM_024467515.1"/>
</dbReference>
<feature type="compositionally biased region" description="Basic residues" evidence="1">
    <location>
        <begin position="1"/>
        <end position="11"/>
    </location>
</feature>
<dbReference type="EMBL" id="KV441393">
    <property type="protein sequence ID" value="OAF59831.1"/>
    <property type="molecule type" value="Genomic_DNA"/>
</dbReference>
<dbReference type="AlphaFoldDB" id="A0A177AF00"/>
<accession>A0A177AF00</accession>
<dbReference type="VEuPathDB" id="FungiDB:GMDG_03333"/>
<dbReference type="GeneID" id="36286950"/>
<reference evidence="2" key="1">
    <citation type="submission" date="2016-03" db="EMBL/GenBank/DDBJ databases">
        <title>Updated assembly of Pseudogymnoascus destructans, the fungus causing white-nose syndrome of bats.</title>
        <authorList>
            <person name="Palmer J.M."/>
            <person name="Drees K.P."/>
            <person name="Foster J.T."/>
            <person name="Lindner D.L."/>
        </authorList>
    </citation>
    <scope>NUCLEOTIDE SEQUENCE [LARGE SCALE GENOMIC DNA]</scope>
    <source>
        <strain evidence="2">20631-21</strain>
    </source>
</reference>
<gene>
    <name evidence="2" type="ORF">VC83_03877</name>
</gene>
<proteinExistence type="predicted"/>
<feature type="region of interest" description="Disordered" evidence="1">
    <location>
        <begin position="48"/>
        <end position="68"/>
    </location>
</feature>